<evidence type="ECO:0000256" key="6">
    <source>
        <dbReference type="ARBA" id="ARBA00023136"/>
    </source>
</evidence>
<evidence type="ECO:0000313" key="8">
    <source>
        <dbReference type="EMBL" id="HIS97612.1"/>
    </source>
</evidence>
<dbReference type="NCBIfam" id="TIGR00797">
    <property type="entry name" value="matE"/>
    <property type="match status" value="1"/>
</dbReference>
<feature type="transmembrane region" description="Helical" evidence="7">
    <location>
        <begin position="317"/>
        <end position="335"/>
    </location>
</feature>
<name>A0A9D1G600_9FIRM</name>
<evidence type="ECO:0000256" key="5">
    <source>
        <dbReference type="ARBA" id="ARBA00022989"/>
    </source>
</evidence>
<dbReference type="EMBL" id="DVJS01000162">
    <property type="protein sequence ID" value="HIS97612.1"/>
    <property type="molecule type" value="Genomic_DNA"/>
</dbReference>
<dbReference type="GO" id="GO:0042910">
    <property type="term" value="F:xenobiotic transmembrane transporter activity"/>
    <property type="evidence" value="ECO:0007669"/>
    <property type="project" value="InterPro"/>
</dbReference>
<feature type="transmembrane region" description="Helical" evidence="7">
    <location>
        <begin position="55"/>
        <end position="75"/>
    </location>
</feature>
<gene>
    <name evidence="8" type="ORF">IAD42_06525</name>
</gene>
<feature type="transmembrane region" description="Helical" evidence="7">
    <location>
        <begin position="410"/>
        <end position="432"/>
    </location>
</feature>
<reference evidence="8" key="2">
    <citation type="journal article" date="2021" name="PeerJ">
        <title>Extensive microbial diversity within the chicken gut microbiome revealed by metagenomics and culture.</title>
        <authorList>
            <person name="Gilroy R."/>
            <person name="Ravi A."/>
            <person name="Getino M."/>
            <person name="Pursley I."/>
            <person name="Horton D.L."/>
            <person name="Alikhan N.F."/>
            <person name="Baker D."/>
            <person name="Gharbi K."/>
            <person name="Hall N."/>
            <person name="Watson M."/>
            <person name="Adriaenssens E.M."/>
            <person name="Foster-Nyarko E."/>
            <person name="Jarju S."/>
            <person name="Secka A."/>
            <person name="Antonio M."/>
            <person name="Oren A."/>
            <person name="Chaudhuri R.R."/>
            <person name="La Ragione R."/>
            <person name="Hildebrand F."/>
            <person name="Pallen M.J."/>
        </authorList>
    </citation>
    <scope>NUCLEOTIDE SEQUENCE</scope>
    <source>
        <strain evidence="8">ChiHecec3B27-6122</strain>
    </source>
</reference>
<comment type="subcellular location">
    <subcellularLocation>
        <location evidence="1">Cell membrane</location>
        <topology evidence="1">Multi-pass membrane protein</topology>
    </subcellularLocation>
</comment>
<reference evidence="8" key="1">
    <citation type="submission" date="2020-10" db="EMBL/GenBank/DDBJ databases">
        <authorList>
            <person name="Gilroy R."/>
        </authorList>
    </citation>
    <scope>NUCLEOTIDE SEQUENCE</scope>
    <source>
        <strain evidence="8">ChiHecec3B27-6122</strain>
    </source>
</reference>
<dbReference type="InterPro" id="IPR002528">
    <property type="entry name" value="MATE_fam"/>
</dbReference>
<keyword evidence="4 7" id="KW-0812">Transmembrane</keyword>
<dbReference type="Proteomes" id="UP000886876">
    <property type="component" value="Unassembled WGS sequence"/>
</dbReference>
<accession>A0A9D1G600</accession>
<feature type="transmembrane region" description="Helical" evidence="7">
    <location>
        <begin position="161"/>
        <end position="182"/>
    </location>
</feature>
<dbReference type="PIRSF" id="PIRSF006603">
    <property type="entry name" value="DinF"/>
    <property type="match status" value="1"/>
</dbReference>
<organism evidence="8 9">
    <name type="scientific">Candidatus Scatomorpha pullistercoris</name>
    <dbReference type="NCBI Taxonomy" id="2840929"/>
    <lineage>
        <taxon>Bacteria</taxon>
        <taxon>Bacillati</taxon>
        <taxon>Bacillota</taxon>
        <taxon>Clostridia</taxon>
        <taxon>Eubacteriales</taxon>
        <taxon>Candidatus Scatomorpha</taxon>
    </lineage>
</organism>
<keyword evidence="2" id="KW-0813">Transport</keyword>
<feature type="transmembrane region" description="Helical" evidence="7">
    <location>
        <begin position="87"/>
        <end position="108"/>
    </location>
</feature>
<dbReference type="PANTHER" id="PTHR42925:SF1">
    <property type="entry name" value="VIRULENCE FACTOR MVIN"/>
    <property type="match status" value="1"/>
</dbReference>
<keyword evidence="3" id="KW-1003">Cell membrane</keyword>
<dbReference type="InterPro" id="IPR047135">
    <property type="entry name" value="YsiQ"/>
</dbReference>
<sequence length="449" mass="49045">MKSVRHENSILSLSWPIFIELILQMLVGNADQIMVGWYDQDLVGAIGNANQIVNLLLIVFSVICTAATILISQYLGAKSTDRLRETYTVSLLANLIFGLAVSAVLIFLCKPIYRMMSVPVEIFDEAVVYIRIIGAGMVFQAVYLTFTAFFRSSQLMKQTMLVSVLVNVMNIGCNALLINGLFGLPALGVAGAAISSGLSRVAGVVVIALMFRRYFGAQAISSGCLRPFPRRQFRGLLHIGIPSGGESISYNLSQICIQAVCNRFELFVINTRVYANMFAMLSYMFALAVAQAAQVVVARYMGAGDTESTDRCVRRTMYASVCISALVSTLLYLFAEPLFRIFTSDAGVLALAKTIMLIEIPLELGRAVNIVMCRALQACGDIRFPITICVISAWLTAFGGGVLLSGPLGLGLAGIWIAMACDECLRAGLFLWRWHTRTWSHIRLAAAYN</sequence>
<protein>
    <submittedName>
        <fullName evidence="8">MATE family efflux transporter</fullName>
    </submittedName>
</protein>
<proteinExistence type="predicted"/>
<dbReference type="GO" id="GO:0005886">
    <property type="term" value="C:plasma membrane"/>
    <property type="evidence" value="ECO:0007669"/>
    <property type="project" value="UniProtKB-SubCell"/>
</dbReference>
<evidence type="ECO:0000256" key="1">
    <source>
        <dbReference type="ARBA" id="ARBA00004651"/>
    </source>
</evidence>
<dbReference type="CDD" id="cd13134">
    <property type="entry name" value="MATE_like_8"/>
    <property type="match status" value="1"/>
</dbReference>
<feature type="transmembrane region" description="Helical" evidence="7">
    <location>
        <begin position="188"/>
        <end position="211"/>
    </location>
</feature>
<keyword evidence="5 7" id="KW-1133">Transmembrane helix</keyword>
<dbReference type="GO" id="GO:0015297">
    <property type="term" value="F:antiporter activity"/>
    <property type="evidence" value="ECO:0007669"/>
    <property type="project" value="InterPro"/>
</dbReference>
<dbReference type="AlphaFoldDB" id="A0A9D1G600"/>
<dbReference type="PANTHER" id="PTHR42925">
    <property type="entry name" value="MULTIDRUG AND TOXIN EFFLUX PROTEIN MATE FAMILY"/>
    <property type="match status" value="1"/>
</dbReference>
<evidence type="ECO:0000256" key="2">
    <source>
        <dbReference type="ARBA" id="ARBA00022448"/>
    </source>
</evidence>
<dbReference type="Pfam" id="PF01554">
    <property type="entry name" value="MatE"/>
    <property type="match status" value="2"/>
</dbReference>
<evidence type="ECO:0000256" key="7">
    <source>
        <dbReference type="SAM" id="Phobius"/>
    </source>
</evidence>
<feature type="transmembrane region" description="Helical" evidence="7">
    <location>
        <begin position="384"/>
        <end position="404"/>
    </location>
</feature>
<evidence type="ECO:0000256" key="4">
    <source>
        <dbReference type="ARBA" id="ARBA00022692"/>
    </source>
</evidence>
<evidence type="ECO:0000256" key="3">
    <source>
        <dbReference type="ARBA" id="ARBA00022475"/>
    </source>
</evidence>
<feature type="transmembrane region" description="Helical" evidence="7">
    <location>
        <begin position="273"/>
        <end position="297"/>
    </location>
</feature>
<comment type="caution">
    <text evidence="8">The sequence shown here is derived from an EMBL/GenBank/DDBJ whole genome shotgun (WGS) entry which is preliminary data.</text>
</comment>
<keyword evidence="6 7" id="KW-0472">Membrane</keyword>
<evidence type="ECO:0000313" key="9">
    <source>
        <dbReference type="Proteomes" id="UP000886876"/>
    </source>
</evidence>
<dbReference type="InterPro" id="IPR048279">
    <property type="entry name" value="MdtK-like"/>
</dbReference>
<feature type="transmembrane region" description="Helical" evidence="7">
    <location>
        <begin position="12"/>
        <end position="35"/>
    </location>
</feature>
<feature type="transmembrane region" description="Helical" evidence="7">
    <location>
        <begin position="128"/>
        <end position="149"/>
    </location>
</feature>